<dbReference type="GO" id="GO:0005524">
    <property type="term" value="F:ATP binding"/>
    <property type="evidence" value="ECO:0007669"/>
    <property type="project" value="UniProtKB-UniRule"/>
</dbReference>
<comment type="catalytic activity">
    <reaction evidence="13">
        <text>ATP + H2O = ADP + phosphate + H(+)</text>
        <dbReference type="Rhea" id="RHEA:13065"/>
        <dbReference type="ChEBI" id="CHEBI:15377"/>
        <dbReference type="ChEBI" id="CHEBI:15378"/>
        <dbReference type="ChEBI" id="CHEBI:30616"/>
        <dbReference type="ChEBI" id="CHEBI:43474"/>
        <dbReference type="ChEBI" id="CHEBI:456216"/>
        <dbReference type="EC" id="5.6.2.4"/>
    </reaction>
</comment>
<keyword evidence="9" id="KW-0413">Isomerase</keyword>
<sequence>MDVSYILNDLNDAQRQAVAASATNLLVLAGAGSGKTRVLVHRIAWLIQAEGLSPFSILSVTFTNKAAKEMRARIDELLGSSASGLGAPRGMWVGTFHGIAHRLLKAHWKQAGLPQNFQILDSDDQLRLVKRIHREFDLDESRWPPRQSQWFINGQKDEGKRAAHIEDYGKDLNHSTMLRVYLAYEQACDRQGVVDFAELLLRAHELWLKQPAILQHYQERFKHILVDEFQDTNTIQYAWLRVLAGKNIPVVAVGDDDQSIYGWRGAKIENIQQYSKDFPNTQIVRLEQNYRSTSTILNAANAVIDNNTDRLGKELWTDGGEGELISVYAGFNEQDEARFIVERIEEWVKDGHDRSSSAILYRSNAQSRVLEEAMIRGGIPYRIYGGQRFYDRLEIKNALAYMRLTNNRDDDTATERVINTPTRGIGSKTIEVIRAYAREHNQSLWRAAVNIIDNKLLPNRASSALQGFIEMIDVMDKNTDDVTLEELADHVVNASGLIEFHKKEKGEKGQARIENLQELVVAARQFESSDEAISPLQEFLDSAALDAGEQQADEFEDSVQLMTLHSAKGLEFPLVFLVGMEENLFPHKMSMEESGRLEEERRLCYVGITRAMEKLYITYAESRRMYGNENYNSPSRFIREIPQELMQEVRLNTAISRPVSFAPSHNNYAIPDTGISLGQQVYHSIFGAGTVLDFEGHGPSARVQVNFDDEGSKWLVVQYANLEAI</sequence>
<evidence type="ECO:0000256" key="7">
    <source>
        <dbReference type="ARBA" id="ARBA00023125"/>
    </source>
</evidence>
<dbReference type="CDD" id="cd18807">
    <property type="entry name" value="SF1_C_UvrD"/>
    <property type="match status" value="1"/>
</dbReference>
<dbReference type="GO" id="GO:0005829">
    <property type="term" value="C:cytosol"/>
    <property type="evidence" value="ECO:0007669"/>
    <property type="project" value="TreeGrafter"/>
</dbReference>
<keyword evidence="18" id="KW-1185">Reference proteome</keyword>
<dbReference type="GO" id="GO:0003677">
    <property type="term" value="F:DNA binding"/>
    <property type="evidence" value="ECO:0007669"/>
    <property type="project" value="UniProtKB-KW"/>
</dbReference>
<evidence type="ECO:0000256" key="6">
    <source>
        <dbReference type="ARBA" id="ARBA00022840"/>
    </source>
</evidence>
<evidence type="ECO:0000259" key="15">
    <source>
        <dbReference type="PROSITE" id="PS51198"/>
    </source>
</evidence>
<dbReference type="CDD" id="cd17932">
    <property type="entry name" value="DEXQc_UvrD"/>
    <property type="match status" value="1"/>
</dbReference>
<feature type="binding site" evidence="14">
    <location>
        <begin position="29"/>
        <end position="36"/>
    </location>
    <ligand>
        <name>ATP</name>
        <dbReference type="ChEBI" id="CHEBI:30616"/>
    </ligand>
</feature>
<protein>
    <recommendedName>
        <fullName evidence="11">DNA 3'-5' helicase</fullName>
        <ecNumber evidence="11">5.6.2.4</ecNumber>
    </recommendedName>
    <alternativeName>
        <fullName evidence="12">DNA 3'-5' helicase II</fullName>
    </alternativeName>
</protein>
<dbReference type="InterPro" id="IPR000212">
    <property type="entry name" value="DNA_helicase_UvrD/REP"/>
</dbReference>
<organism evidence="17 18">
    <name type="scientific">marine gamma proteobacterium HTCC2143</name>
    <dbReference type="NCBI Taxonomy" id="247633"/>
    <lineage>
        <taxon>Bacteria</taxon>
        <taxon>Pseudomonadati</taxon>
        <taxon>Pseudomonadota</taxon>
        <taxon>Gammaproteobacteria</taxon>
        <taxon>Cellvibrionales</taxon>
        <taxon>Spongiibacteraceae</taxon>
        <taxon>BD1-7 clade</taxon>
    </lineage>
</organism>
<keyword evidence="8" id="KW-0234">DNA repair</keyword>
<evidence type="ECO:0000256" key="8">
    <source>
        <dbReference type="ARBA" id="ARBA00023204"/>
    </source>
</evidence>
<dbReference type="Gene3D" id="1.10.10.160">
    <property type="match status" value="1"/>
</dbReference>
<dbReference type="PANTHER" id="PTHR11070">
    <property type="entry name" value="UVRD / RECB / PCRA DNA HELICASE FAMILY MEMBER"/>
    <property type="match status" value="1"/>
</dbReference>
<comment type="caution">
    <text evidence="17">The sequence shown here is derived from an EMBL/GenBank/DDBJ whole genome shotgun (WGS) entry which is preliminary data.</text>
</comment>
<dbReference type="InterPro" id="IPR027417">
    <property type="entry name" value="P-loop_NTPase"/>
</dbReference>
<dbReference type="FunFam" id="1.10.10.160:FF:000001">
    <property type="entry name" value="ATP-dependent DNA helicase"/>
    <property type="match status" value="1"/>
</dbReference>
<dbReference type="GO" id="GO:0016887">
    <property type="term" value="F:ATP hydrolysis activity"/>
    <property type="evidence" value="ECO:0007669"/>
    <property type="project" value="RHEA"/>
</dbReference>
<dbReference type="eggNOG" id="COG0210">
    <property type="taxonomic scope" value="Bacteria"/>
</dbReference>
<dbReference type="GO" id="GO:0043138">
    <property type="term" value="F:3'-5' DNA helicase activity"/>
    <property type="evidence" value="ECO:0007669"/>
    <property type="project" value="UniProtKB-EC"/>
</dbReference>
<feature type="domain" description="UvrD-like helicase ATP-binding" evidence="15">
    <location>
        <begin position="8"/>
        <end position="293"/>
    </location>
</feature>
<accession>A0Y926</accession>
<keyword evidence="7" id="KW-0238">DNA-binding</keyword>
<dbReference type="PROSITE" id="PS51217">
    <property type="entry name" value="UVRD_HELICASE_CTER"/>
    <property type="match status" value="1"/>
</dbReference>
<feature type="domain" description="UvrD-like helicase C-terminal" evidence="16">
    <location>
        <begin position="294"/>
        <end position="569"/>
    </location>
</feature>
<dbReference type="PROSITE" id="PS51198">
    <property type="entry name" value="UVRD_HELICASE_ATP_BIND"/>
    <property type="match status" value="1"/>
</dbReference>
<evidence type="ECO:0000256" key="9">
    <source>
        <dbReference type="ARBA" id="ARBA00023235"/>
    </source>
</evidence>
<evidence type="ECO:0000256" key="2">
    <source>
        <dbReference type="ARBA" id="ARBA00022741"/>
    </source>
</evidence>
<dbReference type="Gene3D" id="3.40.50.300">
    <property type="entry name" value="P-loop containing nucleotide triphosphate hydrolases"/>
    <property type="match status" value="2"/>
</dbReference>
<dbReference type="NCBIfam" id="NF008743">
    <property type="entry name" value="PRK11773.1"/>
    <property type="match status" value="1"/>
</dbReference>
<dbReference type="EC" id="5.6.2.4" evidence="11"/>
<comment type="similarity">
    <text evidence="1">Belongs to the helicase family. UvrD subfamily.</text>
</comment>
<dbReference type="InterPro" id="IPR014016">
    <property type="entry name" value="UvrD-like_ATP-bd"/>
</dbReference>
<proteinExistence type="inferred from homology"/>
<evidence type="ECO:0000256" key="5">
    <source>
        <dbReference type="ARBA" id="ARBA00022806"/>
    </source>
</evidence>
<dbReference type="EMBL" id="AAVT01000001">
    <property type="protein sequence ID" value="EAW32630.1"/>
    <property type="molecule type" value="Genomic_DNA"/>
</dbReference>
<dbReference type="Gene3D" id="1.10.486.10">
    <property type="entry name" value="PCRA, domain 4"/>
    <property type="match status" value="1"/>
</dbReference>
<evidence type="ECO:0000256" key="1">
    <source>
        <dbReference type="ARBA" id="ARBA00009922"/>
    </source>
</evidence>
<evidence type="ECO:0000256" key="11">
    <source>
        <dbReference type="ARBA" id="ARBA00034808"/>
    </source>
</evidence>
<keyword evidence="3" id="KW-0227">DNA damage</keyword>
<evidence type="ECO:0000256" key="10">
    <source>
        <dbReference type="ARBA" id="ARBA00034617"/>
    </source>
</evidence>
<keyword evidence="6 14" id="KW-0067">ATP-binding</keyword>
<dbReference type="SUPFAM" id="SSF52540">
    <property type="entry name" value="P-loop containing nucleoside triphosphate hydrolases"/>
    <property type="match status" value="1"/>
</dbReference>
<dbReference type="STRING" id="247633.GP2143_15281"/>
<keyword evidence="5 14" id="KW-0347">Helicase</keyword>
<dbReference type="PANTHER" id="PTHR11070:SF2">
    <property type="entry name" value="ATP-DEPENDENT DNA HELICASE SRS2"/>
    <property type="match status" value="1"/>
</dbReference>
<dbReference type="OrthoDB" id="9806690at2"/>
<dbReference type="Pfam" id="PF00580">
    <property type="entry name" value="UvrD-helicase"/>
    <property type="match status" value="1"/>
</dbReference>
<dbReference type="GO" id="GO:0000725">
    <property type="term" value="P:recombinational repair"/>
    <property type="evidence" value="ECO:0007669"/>
    <property type="project" value="TreeGrafter"/>
</dbReference>
<name>A0Y926_9GAMM</name>
<evidence type="ECO:0000259" key="16">
    <source>
        <dbReference type="PROSITE" id="PS51217"/>
    </source>
</evidence>
<dbReference type="Proteomes" id="UP000004931">
    <property type="component" value="Unassembled WGS sequence"/>
</dbReference>
<comment type="catalytic activity">
    <reaction evidence="10">
        <text>Couples ATP hydrolysis with the unwinding of duplex DNA by translocating in the 3'-5' direction.</text>
        <dbReference type="EC" id="5.6.2.4"/>
    </reaction>
</comment>
<dbReference type="GO" id="GO:0033202">
    <property type="term" value="C:DNA helicase complex"/>
    <property type="evidence" value="ECO:0007669"/>
    <property type="project" value="TreeGrafter"/>
</dbReference>
<evidence type="ECO:0000256" key="13">
    <source>
        <dbReference type="ARBA" id="ARBA00048988"/>
    </source>
</evidence>
<evidence type="ECO:0000256" key="4">
    <source>
        <dbReference type="ARBA" id="ARBA00022801"/>
    </source>
</evidence>
<keyword evidence="4 14" id="KW-0378">Hydrolase</keyword>
<dbReference type="InterPro" id="IPR014017">
    <property type="entry name" value="DNA_helicase_UvrD-like_C"/>
</dbReference>
<dbReference type="AlphaFoldDB" id="A0Y926"/>
<reference evidence="17 18" key="1">
    <citation type="journal article" date="2010" name="J. Bacteriol.">
        <title>Genome sequence of the oligotrophic marine Gammaproteobacterium HTCC2143, isolated from the Oregon Coast.</title>
        <authorList>
            <person name="Oh H.M."/>
            <person name="Kang I."/>
            <person name="Ferriera S."/>
            <person name="Giovannoni S.J."/>
            <person name="Cho J.C."/>
        </authorList>
    </citation>
    <scope>NUCLEOTIDE SEQUENCE [LARGE SCALE GENOMIC DNA]</scope>
    <source>
        <strain evidence="17 18">HTCC2143</strain>
    </source>
</reference>
<dbReference type="FunFam" id="1.10.486.10:FF:000003">
    <property type="entry name" value="ATP-dependent DNA helicase"/>
    <property type="match status" value="1"/>
</dbReference>
<evidence type="ECO:0000256" key="14">
    <source>
        <dbReference type="PROSITE-ProRule" id="PRU00560"/>
    </source>
</evidence>
<dbReference type="GO" id="GO:0009314">
    <property type="term" value="P:response to radiation"/>
    <property type="evidence" value="ECO:0007669"/>
    <property type="project" value="UniProtKB-ARBA"/>
</dbReference>
<dbReference type="FunFam" id="3.40.50.300:FF:001201">
    <property type="entry name" value="ATP-dependent DNA helicase UvrD2"/>
    <property type="match status" value="1"/>
</dbReference>
<dbReference type="InterPro" id="IPR013986">
    <property type="entry name" value="DExx_box_DNA_helicase_dom_sf"/>
</dbReference>
<dbReference type="Pfam" id="PF21196">
    <property type="entry name" value="PcrA_UvrD_tudor"/>
    <property type="match status" value="1"/>
</dbReference>
<evidence type="ECO:0000256" key="3">
    <source>
        <dbReference type="ARBA" id="ARBA00022763"/>
    </source>
</evidence>
<evidence type="ECO:0000313" key="17">
    <source>
        <dbReference type="EMBL" id="EAW32630.1"/>
    </source>
</evidence>
<evidence type="ECO:0000313" key="18">
    <source>
        <dbReference type="Proteomes" id="UP000004931"/>
    </source>
</evidence>
<gene>
    <name evidence="17" type="ORF">GP2143_15281</name>
</gene>
<evidence type="ECO:0000256" key="12">
    <source>
        <dbReference type="ARBA" id="ARBA00034923"/>
    </source>
</evidence>
<dbReference type="Pfam" id="PF13361">
    <property type="entry name" value="UvrD_C"/>
    <property type="match status" value="1"/>
</dbReference>
<keyword evidence="2 14" id="KW-0547">Nucleotide-binding</keyword>